<reference evidence="2 3" key="1">
    <citation type="submission" date="2017-09" db="EMBL/GenBank/DDBJ databases">
        <title>Bacterial strain isolated from the female urinary microbiota.</title>
        <authorList>
            <person name="Thomas-White K."/>
            <person name="Kumar N."/>
            <person name="Forster S."/>
            <person name="Putonti C."/>
            <person name="Lawley T."/>
            <person name="Wolfe A.J."/>
        </authorList>
    </citation>
    <scope>NUCLEOTIDE SEQUENCE [LARGE SCALE GENOMIC DNA]</scope>
    <source>
        <strain evidence="2 3">UMB0908</strain>
    </source>
</reference>
<dbReference type="GO" id="GO:0016740">
    <property type="term" value="F:transferase activity"/>
    <property type="evidence" value="ECO:0007669"/>
    <property type="project" value="UniProtKB-KW"/>
</dbReference>
<feature type="region of interest" description="Disordered" evidence="1">
    <location>
        <begin position="1"/>
        <end position="71"/>
    </location>
</feature>
<comment type="caution">
    <text evidence="2">The sequence shown here is derived from an EMBL/GenBank/DDBJ whole genome shotgun (WGS) entry which is preliminary data.</text>
</comment>
<evidence type="ECO:0000313" key="3">
    <source>
        <dbReference type="Proteomes" id="UP000235363"/>
    </source>
</evidence>
<evidence type="ECO:0000256" key="1">
    <source>
        <dbReference type="SAM" id="MobiDB-lite"/>
    </source>
</evidence>
<dbReference type="PANTHER" id="PTHR43179">
    <property type="entry name" value="RHAMNOSYLTRANSFERASE WBBL"/>
    <property type="match status" value="1"/>
</dbReference>
<keyword evidence="2" id="KW-0808">Transferase</keyword>
<sequence length="402" mass="42441">MPPRTQAGDDRRGSDGGSGTAAAAGPRPDGAVLNRRRIGSDPPDRSGGPEPTGHCHRVYPVKDGRGDTRNERCGNVNATANQVAGGTGGESGLPLGVVTVTYSPGEHLRVLVDSLPVAASAGTVLVMADNGSKDGAPEAEVARAEEDGRKDGLNDAIFLPTGGNVGYGKAANIGIAELATMRDAGRIRGDYVLLVNPDVIFDAGSIDAMLACAARNPRAGAVGPLIREADGSAYPSARAVPDLIGGIGHALLADVWPSNPFSRRYRDDADMSRERDAGWLSGACLLLKWDAFDAIGGFDDRYFMYMEDVDLGDRLGRAGWRNVFCPDAVIRHAQGHSASSHPEITVRAHHDSAYRFMSDRLPGPWLAPVRMALKIGLSLRGTVILAAKKRTQKAEAGRHPRS</sequence>
<dbReference type="AlphaFoldDB" id="A0A2N6SZY2"/>
<name>A0A2N6SZY2_9CORY</name>
<feature type="compositionally biased region" description="Basic and acidic residues" evidence="1">
    <location>
        <begin position="60"/>
        <end position="71"/>
    </location>
</feature>
<dbReference type="Proteomes" id="UP000235363">
    <property type="component" value="Unassembled WGS sequence"/>
</dbReference>
<protein>
    <submittedName>
        <fullName evidence="2">Alpha-D-GlcNAc-diphosphoryl polyprenol, alpha-3-L-rhamnosyl transferase</fullName>
    </submittedName>
</protein>
<proteinExistence type="predicted"/>
<evidence type="ECO:0000313" key="2">
    <source>
        <dbReference type="EMBL" id="PMC62637.1"/>
    </source>
</evidence>
<dbReference type="InterPro" id="IPR029044">
    <property type="entry name" value="Nucleotide-diphossugar_trans"/>
</dbReference>
<accession>A0A2N6SZY2</accession>
<dbReference type="STRING" id="1725.WU86_00095"/>
<dbReference type="Gene3D" id="3.90.550.10">
    <property type="entry name" value="Spore Coat Polysaccharide Biosynthesis Protein SpsA, Chain A"/>
    <property type="match status" value="1"/>
</dbReference>
<dbReference type="PANTHER" id="PTHR43179:SF7">
    <property type="entry name" value="RHAMNOSYLTRANSFERASE WBBL"/>
    <property type="match status" value="1"/>
</dbReference>
<dbReference type="EMBL" id="PNHF01000008">
    <property type="protein sequence ID" value="PMC62637.1"/>
    <property type="molecule type" value="Genomic_DNA"/>
</dbReference>
<organism evidence="2 3">
    <name type="scientific">Corynebacterium xerosis</name>
    <dbReference type="NCBI Taxonomy" id="1725"/>
    <lineage>
        <taxon>Bacteria</taxon>
        <taxon>Bacillati</taxon>
        <taxon>Actinomycetota</taxon>
        <taxon>Actinomycetes</taxon>
        <taxon>Mycobacteriales</taxon>
        <taxon>Corynebacteriaceae</taxon>
        <taxon>Corynebacterium</taxon>
    </lineage>
</organism>
<dbReference type="CDD" id="cd04186">
    <property type="entry name" value="GT_2_like_c"/>
    <property type="match status" value="1"/>
</dbReference>
<gene>
    <name evidence="2" type="ORF">CJ204_04830</name>
</gene>
<dbReference type="Pfam" id="PF13641">
    <property type="entry name" value="Glyco_tranf_2_3"/>
    <property type="match status" value="1"/>
</dbReference>
<dbReference type="SUPFAM" id="SSF53448">
    <property type="entry name" value="Nucleotide-diphospho-sugar transferases"/>
    <property type="match status" value="1"/>
</dbReference>